<proteinExistence type="predicted"/>
<organism evidence="1 2">
    <name type="scientific">Chitinophaga lutea</name>
    <dbReference type="NCBI Taxonomy" id="2488634"/>
    <lineage>
        <taxon>Bacteria</taxon>
        <taxon>Pseudomonadati</taxon>
        <taxon>Bacteroidota</taxon>
        <taxon>Chitinophagia</taxon>
        <taxon>Chitinophagales</taxon>
        <taxon>Chitinophagaceae</taxon>
        <taxon>Chitinophaga</taxon>
    </lineage>
</organism>
<dbReference type="AlphaFoldDB" id="A0A3N4QMZ0"/>
<sequence>MATSISNNITHGASGTLGDVVFRRMHGKIVLCKRPRPSSKPPSNEQLALRGRFRMAQQYAGRAIKTPSLRAVYASKAKKTGRTVYHLALQDASVAPAIFRLITGPRIRIYARDNFRVQAVSIVIVTASGSIWEEGAAVQQANRFEWTYTLKKLPQADCTLHIVATDLPGNTTGRELIIPAAAFINETRHFG</sequence>
<comment type="caution">
    <text evidence="1">The sequence shown here is derived from an EMBL/GenBank/DDBJ whole genome shotgun (WGS) entry which is preliminary data.</text>
</comment>
<reference evidence="1 2" key="1">
    <citation type="submission" date="2018-11" db="EMBL/GenBank/DDBJ databases">
        <title>Chitinophaga lutea sp.nov., isolate from arsenic contaminated soil.</title>
        <authorList>
            <person name="Zong Y."/>
        </authorList>
    </citation>
    <scope>NUCLEOTIDE SEQUENCE [LARGE SCALE GENOMIC DNA]</scope>
    <source>
        <strain evidence="1 2">ZY74</strain>
    </source>
</reference>
<dbReference type="RefSeq" id="WP_123845589.1">
    <property type="nucleotide sequence ID" value="NZ_RPDH01000001.1"/>
</dbReference>
<evidence type="ECO:0000313" key="2">
    <source>
        <dbReference type="Proteomes" id="UP000278351"/>
    </source>
</evidence>
<accession>A0A3N4QMZ0</accession>
<dbReference type="Proteomes" id="UP000278351">
    <property type="component" value="Unassembled WGS sequence"/>
</dbReference>
<protein>
    <submittedName>
        <fullName evidence="1">Uncharacterized protein</fullName>
    </submittedName>
</protein>
<evidence type="ECO:0000313" key="1">
    <source>
        <dbReference type="EMBL" id="RPE13074.1"/>
    </source>
</evidence>
<dbReference type="EMBL" id="RPDH01000001">
    <property type="protein sequence ID" value="RPE13074.1"/>
    <property type="molecule type" value="Genomic_DNA"/>
</dbReference>
<keyword evidence="2" id="KW-1185">Reference proteome</keyword>
<dbReference type="OrthoDB" id="880927at2"/>
<gene>
    <name evidence="1" type="ORF">EGT74_05940</name>
</gene>
<name>A0A3N4QMZ0_9BACT</name>